<feature type="transmembrane region" description="Helical" evidence="6">
    <location>
        <begin position="218"/>
        <end position="238"/>
    </location>
</feature>
<feature type="transmembrane region" description="Helical" evidence="6">
    <location>
        <begin position="446"/>
        <end position="463"/>
    </location>
</feature>
<feature type="transmembrane region" description="Helical" evidence="6">
    <location>
        <begin position="379"/>
        <end position="401"/>
    </location>
</feature>
<dbReference type="RefSeq" id="WP_054968299.1">
    <property type="nucleotide sequence ID" value="NZ_LJCO01000030.1"/>
</dbReference>
<proteinExistence type="predicted"/>
<keyword evidence="4 6" id="KW-1133">Transmembrane helix</keyword>
<sequence length="485" mass="52060">MKSSIGKGSNLGLWLLTALVVGNMVGSGIFMLPRSLAQVAGPAGVLSAWLLTGAGVLMLALVFGNLAIRKPELSGGVQMYAKSLFRENSQSSTLAGYIVAWGYWAANVAGNVAILTTFVSYLSTFFPIMTSSANLFTIANYPVKVGSFISFLVCSALLWLTHSLILRGIEETGKMNFVATAAKVIGFLIFICFTLFAFEKSNMLPLIQPRLDSNGVHVGLLGQINNAAVTTLWAFVGIESAIMFSARAKNQKDVKRATVLGLIISVIIYIGITLLVMGSLNQHELVNADKPLVDALMKVVGPSASYVMAGFDLVSLAGTTIGWIFLSAEAPHQAAKQGLFPPVFGKANRKGVPVWALTITNSLSQLFIFSVISNTINNAFNFVMLVATLSYLVPYAVSAIYQLKLVISGETYENGKGRVTDGIIAALGTLYSLWVIKAGTSDMKTFLFGVGMLVVGLILYPFVRKRRDRVSSQQTHVNGVLREQG</sequence>
<comment type="subcellular location">
    <subcellularLocation>
        <location evidence="1">Cell membrane</location>
        <topology evidence="1">Multi-pass membrane protein</topology>
    </subcellularLocation>
</comment>
<feature type="transmembrane region" description="Helical" evidence="6">
    <location>
        <begin position="354"/>
        <end position="373"/>
    </location>
</feature>
<dbReference type="Proteomes" id="UP000050482">
    <property type="component" value="Unassembled WGS sequence"/>
</dbReference>
<feature type="transmembrane region" description="Helical" evidence="6">
    <location>
        <begin position="94"/>
        <end position="121"/>
    </location>
</feature>
<evidence type="ECO:0000256" key="2">
    <source>
        <dbReference type="ARBA" id="ARBA00022475"/>
    </source>
</evidence>
<dbReference type="OrthoDB" id="9762947at2"/>
<evidence type="ECO:0000313" key="8">
    <source>
        <dbReference type="Proteomes" id="UP000050482"/>
    </source>
</evidence>
<dbReference type="PANTHER" id="PTHR42770:SF14">
    <property type="entry name" value="ARGININE_ORNITHINE ANTIPORTER-RELATED"/>
    <property type="match status" value="1"/>
</dbReference>
<keyword evidence="5 6" id="KW-0472">Membrane</keyword>
<dbReference type="PATRIC" id="fig|471514.4.peg.4211"/>
<feature type="transmembrane region" description="Helical" evidence="6">
    <location>
        <begin position="44"/>
        <end position="68"/>
    </location>
</feature>
<dbReference type="AlphaFoldDB" id="A0A0P9EMI3"/>
<accession>A0A0P9EMI3</accession>
<feature type="transmembrane region" description="Helical" evidence="6">
    <location>
        <begin position="141"/>
        <end position="165"/>
    </location>
</feature>
<feature type="transmembrane region" description="Helical" evidence="6">
    <location>
        <begin position="12"/>
        <end position="32"/>
    </location>
</feature>
<dbReference type="PIRSF" id="PIRSF006060">
    <property type="entry name" value="AA_transporter"/>
    <property type="match status" value="1"/>
</dbReference>
<feature type="transmembrane region" description="Helical" evidence="6">
    <location>
        <begin position="177"/>
        <end position="198"/>
    </location>
</feature>
<dbReference type="GO" id="GO:0022857">
    <property type="term" value="F:transmembrane transporter activity"/>
    <property type="evidence" value="ECO:0007669"/>
    <property type="project" value="InterPro"/>
</dbReference>
<keyword evidence="3 6" id="KW-0812">Transmembrane</keyword>
<dbReference type="Gene3D" id="1.20.1740.10">
    <property type="entry name" value="Amino acid/polyamine transporter I"/>
    <property type="match status" value="1"/>
</dbReference>
<protein>
    <submittedName>
        <fullName evidence="7">Arginine:ornithine antiporter</fullName>
    </submittedName>
</protein>
<evidence type="ECO:0000256" key="4">
    <source>
        <dbReference type="ARBA" id="ARBA00022989"/>
    </source>
</evidence>
<feature type="transmembrane region" description="Helical" evidence="6">
    <location>
        <begin position="306"/>
        <end position="326"/>
    </location>
</feature>
<dbReference type="EMBL" id="LJCO01000030">
    <property type="protein sequence ID" value="KPV44585.1"/>
    <property type="molecule type" value="Genomic_DNA"/>
</dbReference>
<comment type="caution">
    <text evidence="7">The sequence shown here is derived from an EMBL/GenBank/DDBJ whole genome shotgun (WGS) entry which is preliminary data.</text>
</comment>
<evidence type="ECO:0000256" key="1">
    <source>
        <dbReference type="ARBA" id="ARBA00004651"/>
    </source>
</evidence>
<feature type="transmembrane region" description="Helical" evidence="6">
    <location>
        <begin position="259"/>
        <end position="280"/>
    </location>
</feature>
<dbReference type="STRING" id="471514.AN477_06180"/>
<gene>
    <name evidence="7" type="ORF">AN477_06180</name>
</gene>
<name>A0A0P9EMI3_9BACL</name>
<organism evidence="7 8">
    <name type="scientific">Alicyclobacillus ferrooxydans</name>
    <dbReference type="NCBI Taxonomy" id="471514"/>
    <lineage>
        <taxon>Bacteria</taxon>
        <taxon>Bacillati</taxon>
        <taxon>Bacillota</taxon>
        <taxon>Bacilli</taxon>
        <taxon>Bacillales</taxon>
        <taxon>Alicyclobacillaceae</taxon>
        <taxon>Alicyclobacillus</taxon>
    </lineage>
</organism>
<feature type="transmembrane region" description="Helical" evidence="6">
    <location>
        <begin position="422"/>
        <end position="440"/>
    </location>
</feature>
<keyword evidence="2" id="KW-1003">Cell membrane</keyword>
<dbReference type="PANTHER" id="PTHR42770">
    <property type="entry name" value="AMINO ACID TRANSPORTER-RELATED"/>
    <property type="match status" value="1"/>
</dbReference>
<keyword evidence="8" id="KW-1185">Reference proteome</keyword>
<reference evidence="7 8" key="1">
    <citation type="submission" date="2015-09" db="EMBL/GenBank/DDBJ databases">
        <title>Draft genome sequence of Alicyclobacillus ferrooxydans DSM 22381.</title>
        <authorList>
            <person name="Hemp J."/>
        </authorList>
    </citation>
    <scope>NUCLEOTIDE SEQUENCE [LARGE SCALE GENOMIC DNA]</scope>
    <source>
        <strain evidence="7 8">TC-34</strain>
    </source>
</reference>
<evidence type="ECO:0000256" key="6">
    <source>
        <dbReference type="SAM" id="Phobius"/>
    </source>
</evidence>
<dbReference type="GO" id="GO:0005886">
    <property type="term" value="C:plasma membrane"/>
    <property type="evidence" value="ECO:0007669"/>
    <property type="project" value="UniProtKB-SubCell"/>
</dbReference>
<dbReference type="InterPro" id="IPR002293">
    <property type="entry name" value="AA/rel_permease1"/>
</dbReference>
<dbReference type="InterPro" id="IPR050367">
    <property type="entry name" value="APC_superfamily"/>
</dbReference>
<dbReference type="Pfam" id="PF13520">
    <property type="entry name" value="AA_permease_2"/>
    <property type="match status" value="1"/>
</dbReference>
<evidence type="ECO:0000313" key="7">
    <source>
        <dbReference type="EMBL" id="KPV44585.1"/>
    </source>
</evidence>
<evidence type="ECO:0000256" key="3">
    <source>
        <dbReference type="ARBA" id="ARBA00022692"/>
    </source>
</evidence>
<evidence type="ECO:0000256" key="5">
    <source>
        <dbReference type="ARBA" id="ARBA00023136"/>
    </source>
</evidence>